<dbReference type="RefSeq" id="WP_160496878.1">
    <property type="nucleotide sequence ID" value="NZ_WUBI01000001.1"/>
</dbReference>
<accession>A0A7X3LHL5</accession>
<dbReference type="Proteomes" id="UP000460318">
    <property type="component" value="Unassembled WGS sequence"/>
</dbReference>
<proteinExistence type="predicted"/>
<organism evidence="1 2">
    <name type="scientific">Paenibacillus dendrobii</name>
    <dbReference type="NCBI Taxonomy" id="2691084"/>
    <lineage>
        <taxon>Bacteria</taxon>
        <taxon>Bacillati</taxon>
        <taxon>Bacillota</taxon>
        <taxon>Bacilli</taxon>
        <taxon>Bacillales</taxon>
        <taxon>Paenibacillaceae</taxon>
        <taxon>Paenibacillus</taxon>
    </lineage>
</organism>
<keyword evidence="2" id="KW-1185">Reference proteome</keyword>
<gene>
    <name evidence="1" type="ORF">GRF59_06955</name>
</gene>
<name>A0A7X3LHL5_9BACL</name>
<protein>
    <submittedName>
        <fullName evidence="1">Uncharacterized protein</fullName>
    </submittedName>
</protein>
<evidence type="ECO:0000313" key="2">
    <source>
        <dbReference type="Proteomes" id="UP000460318"/>
    </source>
</evidence>
<evidence type="ECO:0000313" key="1">
    <source>
        <dbReference type="EMBL" id="MWV43369.1"/>
    </source>
</evidence>
<dbReference type="AlphaFoldDB" id="A0A7X3LHL5"/>
<reference evidence="1 2" key="1">
    <citation type="submission" date="2019-12" db="EMBL/GenBank/DDBJ databases">
        <title>Paenibacillus sp. nov., an endophytic bacterium isolated from the stem of Dendrobium.</title>
        <authorList>
            <person name="Zhao R."/>
        </authorList>
    </citation>
    <scope>NUCLEOTIDE SEQUENCE [LARGE SCALE GENOMIC DNA]</scope>
    <source>
        <strain evidence="1 2">HJL G12</strain>
    </source>
</reference>
<dbReference type="EMBL" id="WUBI01000001">
    <property type="protein sequence ID" value="MWV43369.1"/>
    <property type="molecule type" value="Genomic_DNA"/>
</dbReference>
<sequence length="191" mass="22789">MHTTVDRAIKETWLYNIKSDYSSNFILLEDSLKNAFYFHLRNRLSDAFLKDHNLRIYTELHTGYGERIDIAVVEIEDREDVHLREKIKDYVAVIELKYKSGHVPIDPFFGDIQKIKSYLKRNDYVNCQYYLGFIHETEYRLEETSWLNTREQKTWASGSLTELSGFYNEDKIIFTNISYNHLNADLNNIRI</sequence>
<comment type="caution">
    <text evidence="1">The sequence shown here is derived from an EMBL/GenBank/DDBJ whole genome shotgun (WGS) entry which is preliminary data.</text>
</comment>